<name>A0ABW5TF77_9FLAO</name>
<evidence type="ECO:0000313" key="7">
    <source>
        <dbReference type="EMBL" id="MFD2727524.1"/>
    </source>
</evidence>
<keyword evidence="5" id="KW-1133">Transmembrane helix</keyword>
<dbReference type="Gene3D" id="1.10.287.130">
    <property type="match status" value="1"/>
</dbReference>
<dbReference type="PROSITE" id="PS50109">
    <property type="entry name" value="HIS_KIN"/>
    <property type="match status" value="1"/>
</dbReference>
<sequence length="851" mass="98035">MKQYVTFVYITIFCSMFSFGQTQETVTVAQTKIDSIKQRINNHNKADEEKVWLLNEYARASFYEMNFMDGLKATREAHELSKDIDFEGGRVMYCETLSLFCGYGAMADYYQKQAEWLSLQPEKNLEKYYLELPNAPYNFEGASENWLNQFSEAYTYFETLEAKEIQATILSWIMYFHARQNNFEEALQTSQKGIKLSEELNQPYLVFLFMSRKMTYLNDLGRQEEVSRIEAELVEFIAKNKDANTIGLITSTMAFGYRLSGRHALAIEYYSQAIEIFEQSKDTMMLAHSYNRIAFAYAHLEMFDKSVEMHEKSIAIREHKNDKEALINDYNSAVFPYFYIKNYSKAREYMKLALETTDKQRLIYLKARQKSLEAQILMDQEQYAEAVPIIQSSLDTYLEHNRFQSMPFAYMFLARCYYNLENYPEALKNALLSFKIENANNRHRIRVKHEITLLIAEIYNKMGDQGNAYRYMKIHHDLRDANDKLDAANRLADAKVLSIIEKSQNRIDAIEKEKEQSVQRNRVQRLWLFSITGGLLSALLLALLLYRNNKSKQKANKLLQAQKEEIQNTLKQLEATQSQLIQSEKMASLGELTAGIAHEIQNPLNFVNNFSEVSNELIDEMNEEIQKEDYDEVKAIASDLRLNLEKINHHGKRADGIVKGMLQHSRSSGTTKEPTDINKLADEYLRLAYHGLRAKDKSFNATMQTNFDESIGKIDVIPQDMGRVILNLITNAFYACTERSRSAVTEKKKEHPTVYEPTVTITTKKAGNNISISVKDNGNGIPKSVLDKIFQPFFTTKPTGQGTGLGLSLSYDIVKAHGGELKVNTIENEGTEFIILLPADHRHRPKKVVSA</sequence>
<evidence type="ECO:0000256" key="2">
    <source>
        <dbReference type="ARBA" id="ARBA00012438"/>
    </source>
</evidence>
<evidence type="ECO:0000256" key="1">
    <source>
        <dbReference type="ARBA" id="ARBA00000085"/>
    </source>
</evidence>
<keyword evidence="8" id="KW-1185">Reference proteome</keyword>
<dbReference type="GO" id="GO:0005524">
    <property type="term" value="F:ATP binding"/>
    <property type="evidence" value="ECO:0007669"/>
    <property type="project" value="UniProtKB-KW"/>
</dbReference>
<evidence type="ECO:0000313" key="8">
    <source>
        <dbReference type="Proteomes" id="UP001597476"/>
    </source>
</evidence>
<accession>A0ABW5TF77</accession>
<keyword evidence="5" id="KW-0812">Transmembrane</keyword>
<evidence type="ECO:0000256" key="3">
    <source>
        <dbReference type="ARBA" id="ARBA00022553"/>
    </source>
</evidence>
<dbReference type="InterPro" id="IPR003594">
    <property type="entry name" value="HATPase_dom"/>
</dbReference>
<keyword evidence="7" id="KW-0547">Nucleotide-binding</keyword>
<dbReference type="EMBL" id="JBHULY010000039">
    <property type="protein sequence ID" value="MFD2727524.1"/>
    <property type="molecule type" value="Genomic_DNA"/>
</dbReference>
<keyword evidence="3" id="KW-0597">Phosphoprotein</keyword>
<dbReference type="SMART" id="SM00387">
    <property type="entry name" value="HATPase_c"/>
    <property type="match status" value="1"/>
</dbReference>
<dbReference type="InterPro" id="IPR005467">
    <property type="entry name" value="His_kinase_dom"/>
</dbReference>
<dbReference type="SUPFAM" id="SSF47384">
    <property type="entry name" value="Homodimeric domain of signal transducing histidine kinase"/>
    <property type="match status" value="1"/>
</dbReference>
<dbReference type="PANTHER" id="PTHR43065:SF42">
    <property type="entry name" value="TWO-COMPONENT SENSOR PPRA"/>
    <property type="match status" value="1"/>
</dbReference>
<dbReference type="Pfam" id="PF13424">
    <property type="entry name" value="TPR_12"/>
    <property type="match status" value="1"/>
</dbReference>
<dbReference type="Gene3D" id="3.30.565.10">
    <property type="entry name" value="Histidine kinase-like ATPase, C-terminal domain"/>
    <property type="match status" value="1"/>
</dbReference>
<dbReference type="SUPFAM" id="SSF48452">
    <property type="entry name" value="TPR-like"/>
    <property type="match status" value="2"/>
</dbReference>
<proteinExistence type="predicted"/>
<dbReference type="SMART" id="SM00028">
    <property type="entry name" value="TPR"/>
    <property type="match status" value="4"/>
</dbReference>
<dbReference type="InterPro" id="IPR003661">
    <property type="entry name" value="HisK_dim/P_dom"/>
</dbReference>
<keyword evidence="5" id="KW-0472">Membrane</keyword>
<dbReference type="Proteomes" id="UP001597476">
    <property type="component" value="Unassembled WGS sequence"/>
</dbReference>
<dbReference type="InterPro" id="IPR036890">
    <property type="entry name" value="HATPase_C_sf"/>
</dbReference>
<dbReference type="PANTHER" id="PTHR43065">
    <property type="entry name" value="SENSOR HISTIDINE KINASE"/>
    <property type="match status" value="1"/>
</dbReference>
<evidence type="ECO:0000259" key="6">
    <source>
        <dbReference type="PROSITE" id="PS50109"/>
    </source>
</evidence>
<dbReference type="SUPFAM" id="SSF55874">
    <property type="entry name" value="ATPase domain of HSP90 chaperone/DNA topoisomerase II/histidine kinase"/>
    <property type="match status" value="1"/>
</dbReference>
<evidence type="ECO:0000256" key="5">
    <source>
        <dbReference type="SAM" id="Phobius"/>
    </source>
</evidence>
<organism evidence="7 8">
    <name type="scientific">Hyunsoonleella rubra</name>
    <dbReference type="NCBI Taxonomy" id="1737062"/>
    <lineage>
        <taxon>Bacteria</taxon>
        <taxon>Pseudomonadati</taxon>
        <taxon>Bacteroidota</taxon>
        <taxon>Flavobacteriia</taxon>
        <taxon>Flavobacteriales</taxon>
        <taxon>Flavobacteriaceae</taxon>
    </lineage>
</organism>
<gene>
    <name evidence="7" type="ORF">ACFSR8_14965</name>
</gene>
<feature type="transmembrane region" description="Helical" evidence="5">
    <location>
        <begin position="526"/>
        <end position="546"/>
    </location>
</feature>
<keyword evidence="4" id="KW-0175">Coiled coil</keyword>
<evidence type="ECO:0000256" key="4">
    <source>
        <dbReference type="SAM" id="Coils"/>
    </source>
</evidence>
<dbReference type="InterPro" id="IPR011990">
    <property type="entry name" value="TPR-like_helical_dom_sf"/>
</dbReference>
<feature type="coiled-coil region" evidence="4">
    <location>
        <begin position="549"/>
        <end position="583"/>
    </location>
</feature>
<protein>
    <recommendedName>
        <fullName evidence="2">histidine kinase</fullName>
        <ecNumber evidence="2">2.7.13.3</ecNumber>
    </recommendedName>
</protein>
<dbReference type="InterPro" id="IPR036097">
    <property type="entry name" value="HisK_dim/P_sf"/>
</dbReference>
<keyword evidence="7" id="KW-0067">ATP-binding</keyword>
<dbReference type="InterPro" id="IPR004358">
    <property type="entry name" value="Sig_transdc_His_kin-like_C"/>
</dbReference>
<comment type="catalytic activity">
    <reaction evidence="1">
        <text>ATP + protein L-histidine = ADP + protein N-phospho-L-histidine.</text>
        <dbReference type="EC" id="2.7.13.3"/>
    </reaction>
</comment>
<feature type="domain" description="Histidine kinase" evidence="6">
    <location>
        <begin position="595"/>
        <end position="841"/>
    </location>
</feature>
<dbReference type="InterPro" id="IPR019734">
    <property type="entry name" value="TPR_rpt"/>
</dbReference>
<dbReference type="Pfam" id="PF02518">
    <property type="entry name" value="HATPase_c"/>
    <property type="match status" value="1"/>
</dbReference>
<dbReference type="Gene3D" id="1.25.40.10">
    <property type="entry name" value="Tetratricopeptide repeat domain"/>
    <property type="match status" value="2"/>
</dbReference>
<dbReference type="PRINTS" id="PR00344">
    <property type="entry name" value="BCTRLSENSOR"/>
</dbReference>
<dbReference type="CDD" id="cd00082">
    <property type="entry name" value="HisKA"/>
    <property type="match status" value="1"/>
</dbReference>
<dbReference type="EC" id="2.7.13.3" evidence="2"/>
<comment type="caution">
    <text evidence="7">The sequence shown here is derived from an EMBL/GenBank/DDBJ whole genome shotgun (WGS) entry which is preliminary data.</text>
</comment>
<reference evidence="8" key="1">
    <citation type="journal article" date="2019" name="Int. J. Syst. Evol. Microbiol.">
        <title>The Global Catalogue of Microorganisms (GCM) 10K type strain sequencing project: providing services to taxonomists for standard genome sequencing and annotation.</title>
        <authorList>
            <consortium name="The Broad Institute Genomics Platform"/>
            <consortium name="The Broad Institute Genome Sequencing Center for Infectious Disease"/>
            <person name="Wu L."/>
            <person name="Ma J."/>
        </authorList>
    </citation>
    <scope>NUCLEOTIDE SEQUENCE [LARGE SCALE GENOMIC DNA]</scope>
    <source>
        <strain evidence="8">KCTC 42398</strain>
    </source>
</reference>